<gene>
    <name evidence="1" type="ORF">AVEN_123725_1</name>
</gene>
<keyword evidence="2" id="KW-1185">Reference proteome</keyword>
<proteinExistence type="predicted"/>
<dbReference type="Proteomes" id="UP000499080">
    <property type="component" value="Unassembled WGS sequence"/>
</dbReference>
<dbReference type="AlphaFoldDB" id="A0A4Y2K546"/>
<sequence length="171" mass="19744">MLPAPPKLFRYTISFSQSLEIETVNIGLTLNRHLTFENYIQNIKRNYKGAKAKLFPISGCDSQLSHTQTTKLLNYKNMPCSLISYVSLIWATADKTHREVQSKAARRICNKAMFTRSNDIQKDIKQTSVTDYYKNLSKNFFEKQVTNNSVFREIAGCNLNNPKTIIRIIRN</sequence>
<evidence type="ECO:0000313" key="2">
    <source>
        <dbReference type="Proteomes" id="UP000499080"/>
    </source>
</evidence>
<accession>A0A4Y2K546</accession>
<comment type="caution">
    <text evidence="1">The sequence shown here is derived from an EMBL/GenBank/DDBJ whole genome shotgun (WGS) entry which is preliminary data.</text>
</comment>
<evidence type="ECO:0000313" key="1">
    <source>
        <dbReference type="EMBL" id="GBM96988.1"/>
    </source>
</evidence>
<dbReference type="EMBL" id="BGPR01004195">
    <property type="protein sequence ID" value="GBM96988.1"/>
    <property type="molecule type" value="Genomic_DNA"/>
</dbReference>
<protein>
    <submittedName>
        <fullName evidence="1">Uncharacterized protein</fullName>
    </submittedName>
</protein>
<name>A0A4Y2K546_ARAVE</name>
<organism evidence="1 2">
    <name type="scientific">Araneus ventricosus</name>
    <name type="common">Orbweaver spider</name>
    <name type="synonym">Epeira ventricosa</name>
    <dbReference type="NCBI Taxonomy" id="182803"/>
    <lineage>
        <taxon>Eukaryota</taxon>
        <taxon>Metazoa</taxon>
        <taxon>Ecdysozoa</taxon>
        <taxon>Arthropoda</taxon>
        <taxon>Chelicerata</taxon>
        <taxon>Arachnida</taxon>
        <taxon>Araneae</taxon>
        <taxon>Araneomorphae</taxon>
        <taxon>Entelegynae</taxon>
        <taxon>Araneoidea</taxon>
        <taxon>Araneidae</taxon>
        <taxon>Araneus</taxon>
    </lineage>
</organism>
<reference evidence="1 2" key="1">
    <citation type="journal article" date="2019" name="Sci. Rep.">
        <title>Orb-weaving spider Araneus ventricosus genome elucidates the spidroin gene catalogue.</title>
        <authorList>
            <person name="Kono N."/>
            <person name="Nakamura H."/>
            <person name="Ohtoshi R."/>
            <person name="Moran D.A.P."/>
            <person name="Shinohara A."/>
            <person name="Yoshida Y."/>
            <person name="Fujiwara M."/>
            <person name="Mori M."/>
            <person name="Tomita M."/>
            <person name="Arakawa K."/>
        </authorList>
    </citation>
    <scope>NUCLEOTIDE SEQUENCE [LARGE SCALE GENOMIC DNA]</scope>
</reference>